<dbReference type="Proteomes" id="UP000327493">
    <property type="component" value="Chromosome 9"/>
</dbReference>
<evidence type="ECO:0000313" key="1">
    <source>
        <dbReference type="EMBL" id="KAA8589864.1"/>
    </source>
</evidence>
<sequence length="44" mass="4986">MTQNPGEDEDFTTRHVLLLLLMLREKTGHLDDLSTMSIDIQTVG</sequence>
<evidence type="ECO:0000313" key="2">
    <source>
        <dbReference type="EMBL" id="KAA8592183.1"/>
    </source>
</evidence>
<accession>A0A5J5D8Y7</accession>
<keyword evidence="3" id="KW-1185">Reference proteome</keyword>
<dbReference type="Proteomes" id="UP000327493">
    <property type="component" value="Chromosome 5"/>
</dbReference>
<dbReference type="EMBL" id="VOFY01000005">
    <property type="protein sequence ID" value="KAA8592183.1"/>
    <property type="molecule type" value="Genomic_DNA"/>
</dbReference>
<dbReference type="EMBL" id="VOFY01000009">
    <property type="protein sequence ID" value="KAA8589864.1"/>
    <property type="molecule type" value="Genomic_DNA"/>
</dbReference>
<evidence type="ECO:0000313" key="3">
    <source>
        <dbReference type="Proteomes" id="UP000327493"/>
    </source>
</evidence>
<name>A0A5J5D8Y7_9PERO</name>
<proteinExistence type="predicted"/>
<protein>
    <submittedName>
        <fullName evidence="1">Uncharacterized protein</fullName>
    </submittedName>
</protein>
<organism evidence="1 3">
    <name type="scientific">Etheostoma spectabile</name>
    <name type="common">orangethroat darter</name>
    <dbReference type="NCBI Taxonomy" id="54343"/>
    <lineage>
        <taxon>Eukaryota</taxon>
        <taxon>Metazoa</taxon>
        <taxon>Chordata</taxon>
        <taxon>Craniata</taxon>
        <taxon>Vertebrata</taxon>
        <taxon>Euteleostomi</taxon>
        <taxon>Actinopterygii</taxon>
        <taxon>Neopterygii</taxon>
        <taxon>Teleostei</taxon>
        <taxon>Neoteleostei</taxon>
        <taxon>Acanthomorphata</taxon>
        <taxon>Eupercaria</taxon>
        <taxon>Perciformes</taxon>
        <taxon>Percoidei</taxon>
        <taxon>Percidae</taxon>
        <taxon>Etheostomatinae</taxon>
        <taxon>Etheostoma</taxon>
    </lineage>
</organism>
<reference evidence="1 3" key="1">
    <citation type="submission" date="2019-08" db="EMBL/GenBank/DDBJ databases">
        <title>A chromosome-level genome assembly, high-density linkage maps, and genome scans reveal the genomic architecture of hybrid incompatibilities underlying speciation via character displacement in darters (Percidae: Etheostominae).</title>
        <authorList>
            <person name="Moran R.L."/>
            <person name="Catchen J.M."/>
            <person name="Fuller R.C."/>
        </authorList>
    </citation>
    <scope>NUCLEOTIDE SEQUENCE [LARGE SCALE GENOMIC DNA]</scope>
    <source>
        <strain evidence="1">EspeVRDwgs_2016</strain>
        <tissue evidence="1">Muscle</tissue>
    </source>
</reference>
<comment type="caution">
    <text evidence="1">The sequence shown here is derived from an EMBL/GenBank/DDBJ whole genome shotgun (WGS) entry which is preliminary data.</text>
</comment>
<dbReference type="AlphaFoldDB" id="A0A5J5D8Y7"/>
<gene>
    <name evidence="1" type="ORF">FQN60_013229</name>
    <name evidence="2" type="ORF">FQN60_017638</name>
</gene>